<dbReference type="RefSeq" id="WP_061803884.1">
    <property type="nucleotide sequence ID" value="NZ_FOXX01000025.1"/>
</dbReference>
<dbReference type="InterPro" id="IPR029063">
    <property type="entry name" value="SAM-dependent_MTases_sf"/>
</dbReference>
<dbReference type="Pfam" id="PF13649">
    <property type="entry name" value="Methyltransf_25"/>
    <property type="match status" value="1"/>
</dbReference>
<keyword evidence="2" id="KW-0808">Transferase</keyword>
<reference evidence="2 3" key="1">
    <citation type="submission" date="2016-10" db="EMBL/GenBank/DDBJ databases">
        <authorList>
            <person name="Varghese N."/>
            <person name="Submissions S."/>
        </authorList>
    </citation>
    <scope>NUCLEOTIDE SEQUENCE [LARGE SCALE GENOMIC DNA]</scope>
    <source>
        <strain evidence="2 3">DSM 13796</strain>
    </source>
</reference>
<dbReference type="Proteomes" id="UP000182762">
    <property type="component" value="Unassembled WGS sequence"/>
</dbReference>
<sequence length="188" mass="21372">MSVPLENNEEYLWKDQPCPSAVKAYWFFRRLAVKDLLVYHCGAGHNSLFFAEKGLGVLGYDESSQNVIEATKKAKIRNVKNLQYLSTLNERELAFQGIFVANDFHVTTFSENEKFVEEMASMLKDGGYLALACLAQLGEEDDETSLLSDQDIAGFLSSHFTEVHTDLYTDIVGGKKKWFILAKKRERK</sequence>
<dbReference type="InterPro" id="IPR041698">
    <property type="entry name" value="Methyltransf_25"/>
</dbReference>
<gene>
    <name evidence="2" type="ORF">SAMN02745910_04985</name>
</gene>
<dbReference type="SUPFAM" id="SSF53335">
    <property type="entry name" value="S-adenosyl-L-methionine-dependent methyltransferases"/>
    <property type="match status" value="1"/>
</dbReference>
<feature type="domain" description="Methyltransferase" evidence="1">
    <location>
        <begin position="41"/>
        <end position="127"/>
    </location>
</feature>
<name>A0A1I6C4W9_9BACI</name>
<dbReference type="GO" id="GO:0032259">
    <property type="term" value="P:methylation"/>
    <property type="evidence" value="ECO:0007669"/>
    <property type="project" value="UniProtKB-KW"/>
</dbReference>
<organism evidence="2 3">
    <name type="scientific">Priestia endophytica DSM 13796</name>
    <dbReference type="NCBI Taxonomy" id="1121089"/>
    <lineage>
        <taxon>Bacteria</taxon>
        <taxon>Bacillati</taxon>
        <taxon>Bacillota</taxon>
        <taxon>Bacilli</taxon>
        <taxon>Bacillales</taxon>
        <taxon>Bacillaceae</taxon>
        <taxon>Priestia</taxon>
    </lineage>
</organism>
<evidence type="ECO:0000313" key="3">
    <source>
        <dbReference type="Proteomes" id="UP000182762"/>
    </source>
</evidence>
<proteinExistence type="predicted"/>
<keyword evidence="2" id="KW-0489">Methyltransferase</keyword>
<comment type="caution">
    <text evidence="2">The sequence shown here is derived from an EMBL/GenBank/DDBJ whole genome shotgun (WGS) entry which is preliminary data.</text>
</comment>
<dbReference type="Gene3D" id="3.40.50.150">
    <property type="entry name" value="Vaccinia Virus protein VP39"/>
    <property type="match status" value="1"/>
</dbReference>
<accession>A0A1I6C4W9</accession>
<evidence type="ECO:0000313" key="2">
    <source>
        <dbReference type="EMBL" id="SFQ88208.1"/>
    </source>
</evidence>
<dbReference type="GO" id="GO:0008168">
    <property type="term" value="F:methyltransferase activity"/>
    <property type="evidence" value="ECO:0007669"/>
    <property type="project" value="UniProtKB-KW"/>
</dbReference>
<protein>
    <submittedName>
        <fullName evidence="2">Methyltransferase domain-containing protein</fullName>
    </submittedName>
</protein>
<dbReference type="GeneID" id="93713497"/>
<keyword evidence="3" id="KW-1185">Reference proteome</keyword>
<evidence type="ECO:0000259" key="1">
    <source>
        <dbReference type="Pfam" id="PF13649"/>
    </source>
</evidence>
<dbReference type="EMBL" id="FOXX01000025">
    <property type="protein sequence ID" value="SFQ88208.1"/>
    <property type="molecule type" value="Genomic_DNA"/>
</dbReference>